<comment type="caution">
    <text evidence="1">The sequence shown here is derived from an EMBL/GenBank/DDBJ whole genome shotgun (WGS) entry which is preliminary data.</text>
</comment>
<dbReference type="Proteomes" id="UP001254608">
    <property type="component" value="Unassembled WGS sequence"/>
</dbReference>
<gene>
    <name evidence="1" type="ORF">RM530_02890</name>
</gene>
<evidence type="ECO:0000313" key="2">
    <source>
        <dbReference type="Proteomes" id="UP001254608"/>
    </source>
</evidence>
<dbReference type="RefSeq" id="WP_311363708.1">
    <property type="nucleotide sequence ID" value="NZ_JAVRIC010000003.1"/>
</dbReference>
<reference evidence="1 2" key="1">
    <citation type="submission" date="2023-09" db="EMBL/GenBank/DDBJ databases">
        <authorList>
            <person name="Rey-Velasco X."/>
        </authorList>
    </citation>
    <scope>NUCLEOTIDE SEQUENCE [LARGE SCALE GENOMIC DNA]</scope>
    <source>
        <strain evidence="1 2">W345</strain>
    </source>
</reference>
<evidence type="ECO:0000313" key="1">
    <source>
        <dbReference type="EMBL" id="MDT0496314.1"/>
    </source>
</evidence>
<name>A0ABU2WGC3_9GAMM</name>
<accession>A0ABU2WGC3</accession>
<keyword evidence="2" id="KW-1185">Reference proteome</keyword>
<dbReference type="EMBL" id="JAVRIC010000003">
    <property type="protein sequence ID" value="MDT0496314.1"/>
    <property type="molecule type" value="Genomic_DNA"/>
</dbReference>
<protein>
    <submittedName>
        <fullName evidence="1">Uncharacterized protein</fullName>
    </submittedName>
</protein>
<sequence length="50" mass="5354">MDSPWAPGRFQPARTCEGGTKIVEILDADREAAQGIADVFAVLWFGDGST</sequence>
<organism evidence="1 2">
    <name type="scientific">Banduia mediterranea</name>
    <dbReference type="NCBI Taxonomy" id="3075609"/>
    <lineage>
        <taxon>Bacteria</taxon>
        <taxon>Pseudomonadati</taxon>
        <taxon>Pseudomonadota</taxon>
        <taxon>Gammaproteobacteria</taxon>
        <taxon>Nevskiales</taxon>
        <taxon>Algiphilaceae</taxon>
        <taxon>Banduia</taxon>
    </lineage>
</organism>
<proteinExistence type="predicted"/>